<feature type="transmembrane region" description="Helical" evidence="6">
    <location>
        <begin position="125"/>
        <end position="145"/>
    </location>
</feature>
<feature type="domain" description="Major facilitator superfamily (MFS) profile" evidence="7">
    <location>
        <begin position="1"/>
        <end position="443"/>
    </location>
</feature>
<evidence type="ECO:0000313" key="8">
    <source>
        <dbReference type="EMBL" id="KIM96776.1"/>
    </source>
</evidence>
<feature type="transmembrane region" description="Helical" evidence="6">
    <location>
        <begin position="395"/>
        <end position="415"/>
    </location>
</feature>
<feature type="transmembrane region" description="Helical" evidence="6">
    <location>
        <begin position="490"/>
        <end position="509"/>
    </location>
</feature>
<keyword evidence="4 6" id="KW-1133">Transmembrane helix</keyword>
<dbReference type="PROSITE" id="PS50850">
    <property type="entry name" value="MFS"/>
    <property type="match status" value="1"/>
</dbReference>
<keyword evidence="5 6" id="KW-0472">Membrane</keyword>
<keyword evidence="9" id="KW-1185">Reference proteome</keyword>
<dbReference type="SUPFAM" id="SSF103473">
    <property type="entry name" value="MFS general substrate transporter"/>
    <property type="match status" value="1"/>
</dbReference>
<dbReference type="InterPro" id="IPR010573">
    <property type="entry name" value="MFS_Str1/Tri12-like"/>
</dbReference>
<accession>A0A0C3H2L8</accession>
<name>A0A0C3H2L8_OIDMZ</name>
<evidence type="ECO:0000259" key="7">
    <source>
        <dbReference type="PROSITE" id="PS50850"/>
    </source>
</evidence>
<dbReference type="EMBL" id="KN832883">
    <property type="protein sequence ID" value="KIM96776.1"/>
    <property type="molecule type" value="Genomic_DNA"/>
</dbReference>
<dbReference type="Gene3D" id="1.20.1250.20">
    <property type="entry name" value="MFS general substrate transporter like domains"/>
    <property type="match status" value="1"/>
</dbReference>
<keyword evidence="2" id="KW-0813">Transport</keyword>
<feature type="transmembrane region" description="Helical" evidence="6">
    <location>
        <begin position="362"/>
        <end position="383"/>
    </location>
</feature>
<organism evidence="8 9">
    <name type="scientific">Oidiodendron maius (strain Zn)</name>
    <dbReference type="NCBI Taxonomy" id="913774"/>
    <lineage>
        <taxon>Eukaryota</taxon>
        <taxon>Fungi</taxon>
        <taxon>Dikarya</taxon>
        <taxon>Ascomycota</taxon>
        <taxon>Pezizomycotina</taxon>
        <taxon>Leotiomycetes</taxon>
        <taxon>Leotiomycetes incertae sedis</taxon>
        <taxon>Myxotrichaceae</taxon>
        <taxon>Oidiodendron</taxon>
    </lineage>
</organism>
<feature type="transmembrane region" description="Helical" evidence="6">
    <location>
        <begin position="226"/>
        <end position="246"/>
    </location>
</feature>
<comment type="subcellular location">
    <subcellularLocation>
        <location evidence="1">Membrane</location>
        <topology evidence="1">Multi-pass membrane protein</topology>
    </subcellularLocation>
</comment>
<feature type="transmembrane region" description="Helical" evidence="6">
    <location>
        <begin position="267"/>
        <end position="290"/>
    </location>
</feature>
<evidence type="ECO:0000256" key="1">
    <source>
        <dbReference type="ARBA" id="ARBA00004141"/>
    </source>
</evidence>
<dbReference type="OrthoDB" id="4161376at2759"/>
<dbReference type="PANTHER" id="PTHR23501:SF109">
    <property type="entry name" value="MAJOR FACILITATOR SUPERFAMILY (MFS) PROFILE DOMAIN-CONTAINING PROTEIN-RELATED"/>
    <property type="match status" value="1"/>
</dbReference>
<feature type="transmembrane region" description="Helical" evidence="6">
    <location>
        <begin position="67"/>
        <end position="85"/>
    </location>
</feature>
<sequence length="524" mass="56103">MTMLGFSITFIVAEIIPLFLITLFTVIAFDLGASSYSVWLLNSQTIAVGAIAPFVGTLSDLLGRKKITIISLSLTVTAMIILGTTKTIAGALASQVISGTAIGMQLLTTIAAVTELVPTSRRGITIGYIVMGFMPFAPGSLYGQQLAKHNWRWVTVFVGVMAIVALVIIATFYRPPPRPNATGLTKKQILGRIDYLGSFLSTSGIVVFLVGLNWGGQTYPWSSPHVIATLTVGLCLIAVFWAWEYFGAPYPMFPGALAKHKKMFTAVLLLCLTSGTNYIPGIVFWVVQIYTVYEASYAQAGVYLLPIGFCIAGGAITSAIFMTIFKRHIHFILLGFCIVQTAGLGCMATADPEDIKTMWAPLIFGLFGVGGVLLPSQVVFSIISPPEHIGASVALSIVVRSIGQVVGVSMFYNIFKQSVTASVYNNIQTFVVPAVSLVGPDVDSITALVTALTAGPFEVYAHLFNATTQAQIDAIVKGGHEVYKVCFPKLYLISTAFGGAATLSVFFLADIRKFINEHVAVNLG</sequence>
<dbReference type="GO" id="GO:0005886">
    <property type="term" value="C:plasma membrane"/>
    <property type="evidence" value="ECO:0007669"/>
    <property type="project" value="TreeGrafter"/>
</dbReference>
<keyword evidence="3 6" id="KW-0812">Transmembrane</keyword>
<feature type="transmembrane region" description="Helical" evidence="6">
    <location>
        <begin position="7"/>
        <end position="29"/>
    </location>
</feature>
<evidence type="ECO:0000256" key="2">
    <source>
        <dbReference type="ARBA" id="ARBA00022448"/>
    </source>
</evidence>
<evidence type="ECO:0000256" key="3">
    <source>
        <dbReference type="ARBA" id="ARBA00022692"/>
    </source>
</evidence>
<evidence type="ECO:0000256" key="4">
    <source>
        <dbReference type="ARBA" id="ARBA00022989"/>
    </source>
</evidence>
<reference evidence="9" key="2">
    <citation type="submission" date="2015-01" db="EMBL/GenBank/DDBJ databases">
        <title>Evolutionary Origins and Diversification of the Mycorrhizal Mutualists.</title>
        <authorList>
            <consortium name="DOE Joint Genome Institute"/>
            <consortium name="Mycorrhizal Genomics Consortium"/>
            <person name="Kohler A."/>
            <person name="Kuo A."/>
            <person name="Nagy L.G."/>
            <person name="Floudas D."/>
            <person name="Copeland A."/>
            <person name="Barry K.W."/>
            <person name="Cichocki N."/>
            <person name="Veneault-Fourrey C."/>
            <person name="LaButti K."/>
            <person name="Lindquist E.A."/>
            <person name="Lipzen A."/>
            <person name="Lundell T."/>
            <person name="Morin E."/>
            <person name="Murat C."/>
            <person name="Riley R."/>
            <person name="Ohm R."/>
            <person name="Sun H."/>
            <person name="Tunlid A."/>
            <person name="Henrissat B."/>
            <person name="Grigoriev I.V."/>
            <person name="Hibbett D.S."/>
            <person name="Martin F."/>
        </authorList>
    </citation>
    <scope>NUCLEOTIDE SEQUENCE [LARGE SCALE GENOMIC DNA]</scope>
    <source>
        <strain evidence="9">Zn</strain>
    </source>
</reference>
<proteinExistence type="predicted"/>
<evidence type="ECO:0000256" key="5">
    <source>
        <dbReference type="ARBA" id="ARBA00023136"/>
    </source>
</evidence>
<dbReference type="PROSITE" id="PS00216">
    <property type="entry name" value="SUGAR_TRANSPORT_1"/>
    <property type="match status" value="1"/>
</dbReference>
<protein>
    <recommendedName>
        <fullName evidence="7">Major facilitator superfamily (MFS) profile domain-containing protein</fullName>
    </recommendedName>
</protein>
<dbReference type="Pfam" id="PF06609">
    <property type="entry name" value="TRI12"/>
    <property type="match status" value="1"/>
</dbReference>
<dbReference type="InterPro" id="IPR020846">
    <property type="entry name" value="MFS_dom"/>
</dbReference>
<evidence type="ECO:0000313" key="9">
    <source>
        <dbReference type="Proteomes" id="UP000054321"/>
    </source>
</evidence>
<gene>
    <name evidence="8" type="ORF">OIDMADRAFT_169577</name>
</gene>
<dbReference type="PANTHER" id="PTHR23501">
    <property type="entry name" value="MAJOR FACILITATOR SUPERFAMILY"/>
    <property type="match status" value="1"/>
</dbReference>
<feature type="transmembrane region" description="Helical" evidence="6">
    <location>
        <begin position="151"/>
        <end position="173"/>
    </location>
</feature>
<dbReference type="GO" id="GO:0022857">
    <property type="term" value="F:transmembrane transporter activity"/>
    <property type="evidence" value="ECO:0007669"/>
    <property type="project" value="InterPro"/>
</dbReference>
<feature type="transmembrane region" description="Helical" evidence="6">
    <location>
        <begin position="331"/>
        <end position="350"/>
    </location>
</feature>
<dbReference type="AlphaFoldDB" id="A0A0C3H2L8"/>
<reference evidence="8 9" key="1">
    <citation type="submission" date="2014-04" db="EMBL/GenBank/DDBJ databases">
        <authorList>
            <consortium name="DOE Joint Genome Institute"/>
            <person name="Kuo A."/>
            <person name="Martino E."/>
            <person name="Perotto S."/>
            <person name="Kohler A."/>
            <person name="Nagy L.G."/>
            <person name="Floudas D."/>
            <person name="Copeland A."/>
            <person name="Barry K.W."/>
            <person name="Cichocki N."/>
            <person name="Veneault-Fourrey C."/>
            <person name="LaButti K."/>
            <person name="Lindquist E.A."/>
            <person name="Lipzen A."/>
            <person name="Lundell T."/>
            <person name="Morin E."/>
            <person name="Murat C."/>
            <person name="Sun H."/>
            <person name="Tunlid A."/>
            <person name="Henrissat B."/>
            <person name="Grigoriev I.V."/>
            <person name="Hibbett D.S."/>
            <person name="Martin F."/>
            <person name="Nordberg H.P."/>
            <person name="Cantor M.N."/>
            <person name="Hua S.X."/>
        </authorList>
    </citation>
    <scope>NUCLEOTIDE SEQUENCE [LARGE SCALE GENOMIC DNA]</scope>
    <source>
        <strain evidence="8 9">Zn</strain>
    </source>
</reference>
<dbReference type="InterPro" id="IPR005829">
    <property type="entry name" value="Sugar_transporter_CS"/>
</dbReference>
<dbReference type="InParanoid" id="A0A0C3H2L8"/>
<feature type="transmembrane region" description="Helical" evidence="6">
    <location>
        <begin position="91"/>
        <end position="113"/>
    </location>
</feature>
<feature type="transmembrane region" description="Helical" evidence="6">
    <location>
        <begin position="35"/>
        <end position="55"/>
    </location>
</feature>
<feature type="transmembrane region" description="Helical" evidence="6">
    <location>
        <begin position="302"/>
        <end position="324"/>
    </location>
</feature>
<feature type="transmembrane region" description="Helical" evidence="6">
    <location>
        <begin position="193"/>
        <end position="214"/>
    </location>
</feature>
<evidence type="ECO:0000256" key="6">
    <source>
        <dbReference type="SAM" id="Phobius"/>
    </source>
</evidence>
<dbReference type="HOGENOM" id="CLU_000960_25_3_1"/>
<dbReference type="InterPro" id="IPR036259">
    <property type="entry name" value="MFS_trans_sf"/>
</dbReference>
<dbReference type="Proteomes" id="UP000054321">
    <property type="component" value="Unassembled WGS sequence"/>
</dbReference>